<dbReference type="Gene3D" id="2.60.40.1910">
    <property type="match status" value="1"/>
</dbReference>
<evidence type="ECO:0000313" key="21">
    <source>
        <dbReference type="EMBL" id="KIM48843.1"/>
    </source>
</evidence>
<dbReference type="FunFam" id="2.60.40.1730:FF:000001">
    <property type="entry name" value="Leucyl-cystinyl aminopeptidase"/>
    <property type="match status" value="1"/>
</dbReference>
<dbReference type="GO" id="GO:0005737">
    <property type="term" value="C:cytoplasm"/>
    <property type="evidence" value="ECO:0007669"/>
    <property type="project" value="TreeGrafter"/>
</dbReference>
<reference evidence="22" key="2">
    <citation type="submission" date="2015-01" db="EMBL/GenBank/DDBJ databases">
        <title>Evolutionary Origins and Diversification of the Mycorrhizal Mutualists.</title>
        <authorList>
            <consortium name="DOE Joint Genome Institute"/>
            <consortium name="Mycorrhizal Genomics Consortium"/>
            <person name="Kohler A."/>
            <person name="Kuo A."/>
            <person name="Nagy L.G."/>
            <person name="Floudas D."/>
            <person name="Copeland A."/>
            <person name="Barry K.W."/>
            <person name="Cichocki N."/>
            <person name="Veneault-Fourrey C."/>
            <person name="LaButti K."/>
            <person name="Lindquist E.A."/>
            <person name="Lipzen A."/>
            <person name="Lundell T."/>
            <person name="Morin E."/>
            <person name="Murat C."/>
            <person name="Riley R."/>
            <person name="Ohm R."/>
            <person name="Sun H."/>
            <person name="Tunlid A."/>
            <person name="Henrissat B."/>
            <person name="Grigoriev I.V."/>
            <person name="Hibbett D.S."/>
            <person name="Martin F."/>
        </authorList>
    </citation>
    <scope>NUCLEOTIDE SEQUENCE [LARGE SCALE GENOMIC DNA]</scope>
    <source>
        <strain evidence="22">h7</strain>
    </source>
</reference>
<evidence type="ECO:0000313" key="22">
    <source>
        <dbReference type="Proteomes" id="UP000053424"/>
    </source>
</evidence>
<dbReference type="InterPro" id="IPR045357">
    <property type="entry name" value="Aminopeptidase_N-like_N"/>
</dbReference>
<keyword evidence="8 15" id="KW-0862">Zinc</keyword>
<organism evidence="21 22">
    <name type="scientific">Hebeloma cylindrosporum</name>
    <dbReference type="NCBI Taxonomy" id="76867"/>
    <lineage>
        <taxon>Eukaryota</taxon>
        <taxon>Fungi</taxon>
        <taxon>Dikarya</taxon>
        <taxon>Basidiomycota</taxon>
        <taxon>Agaricomycotina</taxon>
        <taxon>Agaricomycetes</taxon>
        <taxon>Agaricomycetidae</taxon>
        <taxon>Agaricales</taxon>
        <taxon>Agaricineae</taxon>
        <taxon>Hymenogastraceae</taxon>
        <taxon>Hebeloma</taxon>
    </lineage>
</organism>
<evidence type="ECO:0000256" key="1">
    <source>
        <dbReference type="ARBA" id="ARBA00004606"/>
    </source>
</evidence>
<keyword evidence="7 17" id="KW-0378">Hydrolase</keyword>
<dbReference type="InterPro" id="IPR014782">
    <property type="entry name" value="Peptidase_M1_dom"/>
</dbReference>
<dbReference type="GO" id="GO:0016020">
    <property type="term" value="C:membrane"/>
    <property type="evidence" value="ECO:0007669"/>
    <property type="project" value="UniProtKB-SubCell"/>
</dbReference>
<evidence type="ECO:0000256" key="12">
    <source>
        <dbReference type="ARBA" id="ARBA00023136"/>
    </source>
</evidence>
<feature type="active site" description="Proton acceptor" evidence="14">
    <location>
        <position position="337"/>
    </location>
</feature>
<gene>
    <name evidence="21" type="ORF">M413DRAFT_21154</name>
</gene>
<feature type="binding site" evidence="15">
    <location>
        <position position="359"/>
    </location>
    <ligand>
        <name>Zn(2+)</name>
        <dbReference type="ChEBI" id="CHEBI:29105"/>
        <note>catalytic</note>
    </ligand>
</feature>
<dbReference type="PRINTS" id="PR00756">
    <property type="entry name" value="ALADIPTASE"/>
</dbReference>
<evidence type="ECO:0000256" key="6">
    <source>
        <dbReference type="ARBA" id="ARBA00022723"/>
    </source>
</evidence>
<comment type="cofactor">
    <cofactor evidence="15 17">
        <name>Zn(2+)</name>
        <dbReference type="ChEBI" id="CHEBI:29105"/>
    </cofactor>
    <text evidence="15 17">Binds 1 zinc ion per subunit.</text>
</comment>
<dbReference type="SUPFAM" id="SSF63737">
    <property type="entry name" value="Leukotriene A4 hydrolase N-terminal domain"/>
    <property type="match status" value="1"/>
</dbReference>
<dbReference type="GO" id="GO:0042277">
    <property type="term" value="F:peptide binding"/>
    <property type="evidence" value="ECO:0007669"/>
    <property type="project" value="TreeGrafter"/>
</dbReference>
<dbReference type="InterPro" id="IPR027268">
    <property type="entry name" value="Peptidase_M4/M1_CTD_sf"/>
</dbReference>
<evidence type="ECO:0000259" key="18">
    <source>
        <dbReference type="Pfam" id="PF01433"/>
    </source>
</evidence>
<evidence type="ECO:0000256" key="16">
    <source>
        <dbReference type="PIRSR" id="PIRSR634016-4"/>
    </source>
</evidence>
<name>A0A0C2YGK4_HEBCY</name>
<feature type="domain" description="Aminopeptidase N-like N-terminal" evidence="20">
    <location>
        <begin position="21"/>
        <end position="224"/>
    </location>
</feature>
<evidence type="ECO:0000259" key="20">
    <source>
        <dbReference type="Pfam" id="PF17900"/>
    </source>
</evidence>
<dbReference type="Gene3D" id="1.25.50.20">
    <property type="match status" value="1"/>
</dbReference>
<dbReference type="InterPro" id="IPR050344">
    <property type="entry name" value="Peptidase_M1_aminopeptidases"/>
</dbReference>
<dbReference type="EMBL" id="KN831768">
    <property type="protein sequence ID" value="KIM48843.1"/>
    <property type="molecule type" value="Genomic_DNA"/>
</dbReference>
<feature type="domain" description="ERAP1-like C-terminal" evidence="19">
    <location>
        <begin position="566"/>
        <end position="883"/>
    </location>
</feature>
<evidence type="ECO:0000256" key="5">
    <source>
        <dbReference type="ARBA" id="ARBA00022692"/>
    </source>
</evidence>
<evidence type="ECO:0000259" key="19">
    <source>
        <dbReference type="Pfam" id="PF11838"/>
    </source>
</evidence>
<dbReference type="Pfam" id="PF01433">
    <property type="entry name" value="Peptidase_M1"/>
    <property type="match status" value="1"/>
</dbReference>
<keyword evidence="11 17" id="KW-0482">Metalloprotease</keyword>
<dbReference type="InterPro" id="IPR001930">
    <property type="entry name" value="Peptidase_M1"/>
</dbReference>
<evidence type="ECO:0000256" key="11">
    <source>
        <dbReference type="ARBA" id="ARBA00023049"/>
    </source>
</evidence>
<keyword evidence="5" id="KW-0812">Transmembrane</keyword>
<evidence type="ECO:0000256" key="2">
    <source>
        <dbReference type="ARBA" id="ARBA00010136"/>
    </source>
</evidence>
<evidence type="ECO:0000256" key="15">
    <source>
        <dbReference type="PIRSR" id="PIRSR634016-3"/>
    </source>
</evidence>
<accession>A0A0C2YGK4</accession>
<keyword evidence="22" id="KW-1185">Reference proteome</keyword>
<comment type="similarity">
    <text evidence="2 17">Belongs to the peptidase M1 family.</text>
</comment>
<keyword evidence="6 15" id="KW-0479">Metal-binding</keyword>
<dbReference type="InterPro" id="IPR042097">
    <property type="entry name" value="Aminopeptidase_N-like_N_sf"/>
</dbReference>
<dbReference type="Pfam" id="PF17900">
    <property type="entry name" value="Peptidase_M1_N"/>
    <property type="match status" value="1"/>
</dbReference>
<evidence type="ECO:0000256" key="4">
    <source>
        <dbReference type="ARBA" id="ARBA00022670"/>
    </source>
</evidence>
<dbReference type="Gene3D" id="2.60.40.1730">
    <property type="entry name" value="tricorn interacting facor f3 domain"/>
    <property type="match status" value="1"/>
</dbReference>
<dbReference type="STRING" id="686832.A0A0C2YGK4"/>
<dbReference type="GO" id="GO:0070006">
    <property type="term" value="F:metalloaminopeptidase activity"/>
    <property type="evidence" value="ECO:0007669"/>
    <property type="project" value="TreeGrafter"/>
</dbReference>
<evidence type="ECO:0000256" key="3">
    <source>
        <dbReference type="ARBA" id="ARBA00022438"/>
    </source>
</evidence>
<dbReference type="EC" id="3.4.11.-" evidence="17"/>
<proteinExistence type="inferred from homology"/>
<dbReference type="FunFam" id="1.10.390.10:FF:000006">
    <property type="entry name" value="Puromycin-sensitive aminopeptidase"/>
    <property type="match status" value="1"/>
</dbReference>
<keyword evidence="3 17" id="KW-0031">Aminopeptidase</keyword>
<reference evidence="21 22" key="1">
    <citation type="submission" date="2014-04" db="EMBL/GenBank/DDBJ databases">
        <authorList>
            <consortium name="DOE Joint Genome Institute"/>
            <person name="Kuo A."/>
            <person name="Gay G."/>
            <person name="Dore J."/>
            <person name="Kohler A."/>
            <person name="Nagy L.G."/>
            <person name="Floudas D."/>
            <person name="Copeland A."/>
            <person name="Barry K.W."/>
            <person name="Cichocki N."/>
            <person name="Veneault-Fourrey C."/>
            <person name="LaButti K."/>
            <person name="Lindquist E.A."/>
            <person name="Lipzen A."/>
            <person name="Lundell T."/>
            <person name="Morin E."/>
            <person name="Murat C."/>
            <person name="Sun H."/>
            <person name="Tunlid A."/>
            <person name="Henrissat B."/>
            <person name="Grigoriev I.V."/>
            <person name="Hibbett D.S."/>
            <person name="Martin F."/>
            <person name="Nordberg H.P."/>
            <person name="Cantor M.N."/>
            <person name="Hua S.X."/>
        </authorList>
    </citation>
    <scope>NUCLEOTIDE SEQUENCE [LARGE SCALE GENOMIC DNA]</scope>
    <source>
        <strain evidence="22">h7</strain>
    </source>
</reference>
<sequence>MSTTTAPAGEADQYRLPANVKPTHYDVTIKTDLEKLRFQGFVKISLDVKEATSKVVLNTSNLDLGKATLYSDALKAEQVTTATAFDKVQERTTYQLTDVLPAGSKAELKIIFEGELTGNMLGYYKASWEHEGKKKYYALTQFEPTAARRAFPCWDEPLLKATFAVTLISRADTVNLSNMPAISEDIIEAGVNTPADLSEILVGTQNEKWKISKFQTTPPMSSYIVAFANGHFEFLETSVVMPLSGKTVPLRIYTTSDVIHQAQFALDVKAAVLPLYEKVFDVEYPLPKLDTLVASDFDAGAMENWGLITGRTSAFLLDPERADQQAKKYVASVQSHEVAHMWFGNITTMEWWNYLYLNEGFATLMGEVIIPDKQVAIPIPVFPEWRVTSEFITEHLSRAMSLDSKFSSHPIEVECPDANHINQIFDALSYSKAASVLRMLSSYVGEEKFLKGVSLYLKKKLFANSVTHDLWEGISTATGINITELMENWITKIGYPVLTVTENAKGIIIRQDRFLETGAAEPKDNETIWNIPLSILSVKDGQGVVDTSAILQEREKFFPLDTSKPFKLNAGTTGVYRVLYSPERLALIAAEAAKENSVFSLDDRMGLVYDSQALSKAGLSKLSSSLTLIDLWKNEKEYLVWGAIANSVDGLISIWWEHPEVVDKLNGFRRSLFVPLVEKLGYEYPAKEPRDTTLLRTLAVKQAAEAGDEGVIKELKSRFQHFKETGNDSKIPADLQRTIYSVAVKHGGREEYNKMVDIHDKPKTPSEKISAIRAMGVTQDPALLDETTKFITNKARDQDITYFFGALEGNFKARRKLTKYLQDEYDVLVKRFEGNFTLGYLVKYGTEFYSSKADHTAIETWFKDKDTSKYNQSLAQALDSIRARSDYVERSTDDLRGWLVQKGLHQQ</sequence>
<dbReference type="Pfam" id="PF11838">
    <property type="entry name" value="ERAP1_C"/>
    <property type="match status" value="1"/>
</dbReference>
<keyword evidence="13" id="KW-0325">Glycoprotein</keyword>
<dbReference type="PANTHER" id="PTHR11533">
    <property type="entry name" value="PROTEASE M1 ZINC METALLOPROTEASE"/>
    <property type="match status" value="1"/>
</dbReference>
<dbReference type="PANTHER" id="PTHR11533:SF174">
    <property type="entry name" value="PUROMYCIN-SENSITIVE AMINOPEPTIDASE-RELATED"/>
    <property type="match status" value="1"/>
</dbReference>
<dbReference type="GO" id="GO:0005615">
    <property type="term" value="C:extracellular space"/>
    <property type="evidence" value="ECO:0007669"/>
    <property type="project" value="TreeGrafter"/>
</dbReference>
<dbReference type="InterPro" id="IPR034016">
    <property type="entry name" value="M1_APN-typ"/>
</dbReference>
<dbReference type="Proteomes" id="UP000053424">
    <property type="component" value="Unassembled WGS sequence"/>
</dbReference>
<dbReference type="AlphaFoldDB" id="A0A0C2YGK4"/>
<protein>
    <recommendedName>
        <fullName evidence="17">Aminopeptidase</fullName>
        <ecNumber evidence="17">3.4.11.-</ecNumber>
    </recommendedName>
</protein>
<evidence type="ECO:0000256" key="10">
    <source>
        <dbReference type="ARBA" id="ARBA00022989"/>
    </source>
</evidence>
<dbReference type="Gene3D" id="1.10.390.10">
    <property type="entry name" value="Neutral Protease Domain 2"/>
    <property type="match status" value="1"/>
</dbReference>
<evidence type="ECO:0000256" key="8">
    <source>
        <dbReference type="ARBA" id="ARBA00022833"/>
    </source>
</evidence>
<evidence type="ECO:0000256" key="14">
    <source>
        <dbReference type="PIRSR" id="PIRSR634016-1"/>
    </source>
</evidence>
<dbReference type="CDD" id="cd09601">
    <property type="entry name" value="M1_APN-Q_like"/>
    <property type="match status" value="1"/>
</dbReference>
<keyword evidence="9" id="KW-0735">Signal-anchor</keyword>
<dbReference type="InterPro" id="IPR024571">
    <property type="entry name" value="ERAP1-like_C_dom"/>
</dbReference>
<feature type="binding site" evidence="15">
    <location>
        <position position="340"/>
    </location>
    <ligand>
        <name>Zn(2+)</name>
        <dbReference type="ChEBI" id="CHEBI:29105"/>
        <note>catalytic</note>
    </ligand>
</feature>
<dbReference type="FunFam" id="1.25.50.20:FF:000002">
    <property type="entry name" value="Aminopeptidase"/>
    <property type="match status" value="1"/>
</dbReference>
<dbReference type="GO" id="GO:0006508">
    <property type="term" value="P:proteolysis"/>
    <property type="evidence" value="ECO:0007669"/>
    <property type="project" value="UniProtKB-KW"/>
</dbReference>
<dbReference type="SUPFAM" id="SSF55486">
    <property type="entry name" value="Metalloproteases ('zincins'), catalytic domain"/>
    <property type="match status" value="1"/>
</dbReference>
<evidence type="ECO:0000256" key="7">
    <source>
        <dbReference type="ARBA" id="ARBA00022801"/>
    </source>
</evidence>
<evidence type="ECO:0000256" key="13">
    <source>
        <dbReference type="ARBA" id="ARBA00023180"/>
    </source>
</evidence>
<keyword evidence="12" id="KW-0472">Membrane</keyword>
<dbReference type="GO" id="GO:0008270">
    <property type="term" value="F:zinc ion binding"/>
    <property type="evidence" value="ECO:0007669"/>
    <property type="project" value="UniProtKB-UniRule"/>
</dbReference>
<dbReference type="HOGENOM" id="CLU_003705_0_2_1"/>
<keyword evidence="10" id="KW-1133">Transmembrane helix</keyword>
<evidence type="ECO:0000256" key="9">
    <source>
        <dbReference type="ARBA" id="ARBA00022968"/>
    </source>
</evidence>
<keyword evidence="4 17" id="KW-0645">Protease</keyword>
<evidence type="ECO:0000256" key="17">
    <source>
        <dbReference type="RuleBase" id="RU364040"/>
    </source>
</evidence>
<feature type="domain" description="Peptidase M1 membrane alanine aminopeptidase" evidence="18">
    <location>
        <begin position="264"/>
        <end position="489"/>
    </location>
</feature>
<comment type="subcellular location">
    <subcellularLocation>
        <location evidence="1">Membrane</location>
        <topology evidence="1">Single-pass type II membrane protein</topology>
    </subcellularLocation>
</comment>
<feature type="binding site" evidence="15">
    <location>
        <position position="336"/>
    </location>
    <ligand>
        <name>Zn(2+)</name>
        <dbReference type="ChEBI" id="CHEBI:29105"/>
        <note>catalytic</note>
    </ligand>
</feature>
<feature type="site" description="Transition state stabilizer" evidence="16">
    <location>
        <position position="430"/>
    </location>
</feature>
<dbReference type="OrthoDB" id="10031169at2759"/>
<dbReference type="GO" id="GO:0043171">
    <property type="term" value="P:peptide catabolic process"/>
    <property type="evidence" value="ECO:0007669"/>
    <property type="project" value="TreeGrafter"/>
</dbReference>